<dbReference type="GO" id="GO:0016042">
    <property type="term" value="P:lipid catabolic process"/>
    <property type="evidence" value="ECO:0007669"/>
    <property type="project" value="UniProtKB-KW"/>
</dbReference>
<dbReference type="InterPro" id="IPR001711">
    <property type="entry name" value="PLipase_C_Pinositol-sp_Y"/>
</dbReference>
<evidence type="ECO:0000256" key="1">
    <source>
        <dbReference type="RuleBase" id="RU361133"/>
    </source>
</evidence>
<protein>
    <recommendedName>
        <fullName evidence="1">Phosphoinositide phospholipase C</fullName>
        <ecNumber evidence="1">3.1.4.11</ecNumber>
    </recommendedName>
</protein>
<name>A0A9W8WF33_9HYPO</name>
<dbReference type="PRINTS" id="PR00390">
    <property type="entry name" value="PHPHLIPASEC"/>
</dbReference>
<dbReference type="EMBL" id="JAPEUR010000079">
    <property type="protein sequence ID" value="KAJ4322665.1"/>
    <property type="molecule type" value="Genomic_DNA"/>
</dbReference>
<dbReference type="Pfam" id="PF00387">
    <property type="entry name" value="PI-PLC-Y"/>
    <property type="match status" value="1"/>
</dbReference>
<comment type="caution">
    <text evidence="4">The sequence shown here is derived from an EMBL/GenBank/DDBJ whole genome shotgun (WGS) entry which is preliminary data.</text>
</comment>
<dbReference type="SUPFAM" id="SSF51695">
    <property type="entry name" value="PLC-like phosphodiesterases"/>
    <property type="match status" value="1"/>
</dbReference>
<keyword evidence="1" id="KW-0443">Lipid metabolism</keyword>
<keyword evidence="1" id="KW-0378">Hydrolase</keyword>
<feature type="region of interest" description="Disordered" evidence="2">
    <location>
        <begin position="1"/>
        <end position="33"/>
    </location>
</feature>
<dbReference type="Proteomes" id="UP001140502">
    <property type="component" value="Unassembled WGS sequence"/>
</dbReference>
<dbReference type="InterPro" id="IPR001192">
    <property type="entry name" value="PI-PLC_fam"/>
</dbReference>
<evidence type="ECO:0000313" key="5">
    <source>
        <dbReference type="Proteomes" id="UP001140502"/>
    </source>
</evidence>
<feature type="domain" description="PI-PLC Y-box" evidence="3">
    <location>
        <begin position="280"/>
        <end position="393"/>
    </location>
</feature>
<keyword evidence="5" id="KW-1185">Reference proteome</keyword>
<proteinExistence type="predicted"/>
<reference evidence="4" key="1">
    <citation type="submission" date="2022-10" db="EMBL/GenBank/DDBJ databases">
        <title>Tapping the CABI collections for fungal endophytes: first genome assemblies for Collariella, Neodidymelliopsis, Ascochyta clinopodiicola, Didymella pomorum, Didymosphaeria variabile, Neocosmospora piperis and Neocucurbitaria cava.</title>
        <authorList>
            <person name="Hill R."/>
        </authorList>
    </citation>
    <scope>NUCLEOTIDE SEQUENCE</scope>
    <source>
        <strain evidence="4">IMI 366586</strain>
    </source>
</reference>
<gene>
    <name evidence="4" type="ORF">N0V84_004690</name>
</gene>
<organism evidence="4 5">
    <name type="scientific">Fusarium piperis</name>
    <dbReference type="NCBI Taxonomy" id="1435070"/>
    <lineage>
        <taxon>Eukaryota</taxon>
        <taxon>Fungi</taxon>
        <taxon>Dikarya</taxon>
        <taxon>Ascomycota</taxon>
        <taxon>Pezizomycotina</taxon>
        <taxon>Sordariomycetes</taxon>
        <taxon>Hypocreomycetidae</taxon>
        <taxon>Hypocreales</taxon>
        <taxon>Nectriaceae</taxon>
        <taxon>Fusarium</taxon>
        <taxon>Fusarium solani species complex</taxon>
    </lineage>
</organism>
<dbReference type="SMART" id="SM00148">
    <property type="entry name" value="PLCXc"/>
    <property type="match status" value="1"/>
</dbReference>
<sequence length="499" mass="56480">MKKVFNLGTAKSPPGDAAKSTDTQQTRKDDTDLQSPVYRAAVDLFNRLKDQEETLSILAFNKFLRQQHPSGHEYDEVFSIKETYGFSAFYKAWVDLGTSARGPLPPKDLSRPLTNYFISSSYNPDLAEISYSRTSAEIYRDVKLSEPIVTHDSTSTVSYAFREVCAEIRASAFVNNDLPVIVSLEVKADAEQQEVMVRIMKEEWGELLLDKSLEGYDPRFRLPNLGDLRRKILVKVKRSPARIIRPDHSSDSENSIWGSNPLSDATPEAKTSKVAICKALGDLGIYTQSHKFFRLDAYEAKRPPHIFSLSENKLLELNAKDETGVFCHNKSFFMRCLPSEHRRASSNLNPALFWSLGVQMVSMNWPEVDEGMMLHRGMFADEDGWVLKPAGYRSADKTTETRRGAVSAGFRKISVTIFSGFDIPDDINEPDNNKRIKRVLRPKVRVEFHCAEGGDDEDDRGWYKFNTPSSKTKDPWFGATGSIGSFKIKRTPPELTFVR</sequence>
<dbReference type="GO" id="GO:0048015">
    <property type="term" value="P:phosphatidylinositol-mediated signaling"/>
    <property type="evidence" value="ECO:0007669"/>
    <property type="project" value="TreeGrafter"/>
</dbReference>
<dbReference type="InterPro" id="IPR000909">
    <property type="entry name" value="PLipase_C_PInositol-sp_X_dom"/>
</dbReference>
<dbReference type="InterPro" id="IPR017946">
    <property type="entry name" value="PLC-like_Pdiesterase_TIM-brl"/>
</dbReference>
<dbReference type="PANTHER" id="PTHR10336">
    <property type="entry name" value="PHOSPHOINOSITIDE-SPECIFIC PHOSPHOLIPASE C FAMILY PROTEIN"/>
    <property type="match status" value="1"/>
</dbReference>
<dbReference type="Gene3D" id="3.20.20.190">
    <property type="entry name" value="Phosphatidylinositol (PI) phosphodiesterase"/>
    <property type="match status" value="1"/>
</dbReference>
<dbReference type="GO" id="GO:0004435">
    <property type="term" value="F:phosphatidylinositol-4,5-bisphosphate phospholipase C activity"/>
    <property type="evidence" value="ECO:0007669"/>
    <property type="project" value="UniProtKB-EC"/>
</dbReference>
<dbReference type="PROSITE" id="PS50007">
    <property type="entry name" value="PIPLC_X_DOMAIN"/>
    <property type="match status" value="2"/>
</dbReference>
<dbReference type="AlphaFoldDB" id="A0A9W8WF33"/>
<keyword evidence="1" id="KW-0442">Lipid degradation</keyword>
<evidence type="ECO:0000256" key="2">
    <source>
        <dbReference type="SAM" id="MobiDB-lite"/>
    </source>
</evidence>
<dbReference type="EC" id="3.1.4.11" evidence="1"/>
<dbReference type="OrthoDB" id="20872at2759"/>
<dbReference type="PROSITE" id="PS50008">
    <property type="entry name" value="PIPLC_Y_DOMAIN"/>
    <property type="match status" value="1"/>
</dbReference>
<accession>A0A9W8WF33</accession>
<dbReference type="PANTHER" id="PTHR10336:SF82">
    <property type="entry name" value="PHOSPHOINOSITIDE PHOSPHOLIPASE C"/>
    <property type="match status" value="1"/>
</dbReference>
<evidence type="ECO:0000259" key="3">
    <source>
        <dbReference type="PROSITE" id="PS50008"/>
    </source>
</evidence>
<evidence type="ECO:0000313" key="4">
    <source>
        <dbReference type="EMBL" id="KAJ4322665.1"/>
    </source>
</evidence>
<comment type="catalytic activity">
    <reaction evidence="1">
        <text>a 1,2-diacyl-sn-glycero-3-phospho-(1D-myo-inositol-4,5-bisphosphate) + H2O = 1D-myo-inositol 1,4,5-trisphosphate + a 1,2-diacyl-sn-glycerol + H(+)</text>
        <dbReference type="Rhea" id="RHEA:33179"/>
        <dbReference type="ChEBI" id="CHEBI:15377"/>
        <dbReference type="ChEBI" id="CHEBI:15378"/>
        <dbReference type="ChEBI" id="CHEBI:17815"/>
        <dbReference type="ChEBI" id="CHEBI:58456"/>
        <dbReference type="ChEBI" id="CHEBI:203600"/>
        <dbReference type="EC" id="3.1.4.11"/>
    </reaction>
</comment>
<dbReference type="Pfam" id="PF00388">
    <property type="entry name" value="PI-PLC-X"/>
    <property type="match status" value="1"/>
</dbReference>
<dbReference type="SMART" id="SM00149">
    <property type="entry name" value="PLCYc"/>
    <property type="match status" value="1"/>
</dbReference>
<dbReference type="GO" id="GO:0051209">
    <property type="term" value="P:release of sequestered calcium ion into cytosol"/>
    <property type="evidence" value="ECO:0007669"/>
    <property type="project" value="TreeGrafter"/>
</dbReference>